<dbReference type="Proteomes" id="UP000663722">
    <property type="component" value="Chromosome"/>
</dbReference>
<sequence>MSKLSFILTKEETGRPDKFNEKILCIRDGTELPREMAYSNF</sequence>
<accession>A0A975BXR5</accession>
<protein>
    <submittedName>
        <fullName evidence="1">Uncharacterized protein</fullName>
    </submittedName>
</protein>
<dbReference type="KEGG" id="dmm:dnm_093590"/>
<dbReference type="EMBL" id="CP061800">
    <property type="protein sequence ID" value="QTA93258.1"/>
    <property type="molecule type" value="Genomic_DNA"/>
</dbReference>
<organism evidence="1 2">
    <name type="scientific">Desulfonema magnum</name>
    <dbReference type="NCBI Taxonomy" id="45655"/>
    <lineage>
        <taxon>Bacteria</taxon>
        <taxon>Pseudomonadati</taxon>
        <taxon>Thermodesulfobacteriota</taxon>
        <taxon>Desulfobacteria</taxon>
        <taxon>Desulfobacterales</taxon>
        <taxon>Desulfococcaceae</taxon>
        <taxon>Desulfonema</taxon>
    </lineage>
</organism>
<proteinExistence type="predicted"/>
<dbReference type="AlphaFoldDB" id="A0A975BXR5"/>
<name>A0A975BXR5_9BACT</name>
<keyword evidence="2" id="KW-1185">Reference proteome</keyword>
<gene>
    <name evidence="1" type="ORF">dnm_093590</name>
</gene>
<evidence type="ECO:0000313" key="2">
    <source>
        <dbReference type="Proteomes" id="UP000663722"/>
    </source>
</evidence>
<evidence type="ECO:0000313" key="1">
    <source>
        <dbReference type="EMBL" id="QTA93258.1"/>
    </source>
</evidence>
<reference evidence="1" key="1">
    <citation type="journal article" date="2021" name="Microb. Physiol.">
        <title>Proteogenomic Insights into the Physiology of Marine, Sulfate-Reducing, Filamentous Desulfonema limicola and Desulfonema magnum.</title>
        <authorList>
            <person name="Schnaars V."/>
            <person name="Wohlbrand L."/>
            <person name="Scheve S."/>
            <person name="Hinrichs C."/>
            <person name="Reinhardt R."/>
            <person name="Rabus R."/>
        </authorList>
    </citation>
    <scope>NUCLEOTIDE SEQUENCE</scope>
    <source>
        <strain evidence="1">4be13</strain>
    </source>
</reference>